<dbReference type="AlphaFoldDB" id="A0A848B381"/>
<comment type="caution">
    <text evidence="2">The sequence shown here is derived from an EMBL/GenBank/DDBJ whole genome shotgun (WGS) entry which is preliminary data.</text>
</comment>
<dbReference type="EMBL" id="JABAEW010000022">
    <property type="protein sequence ID" value="NMD87316.1"/>
    <property type="molecule type" value="Genomic_DNA"/>
</dbReference>
<proteinExistence type="predicted"/>
<gene>
    <name evidence="2" type="ORF">HF882_12045</name>
</gene>
<organism evidence="2 3">
    <name type="scientific">Victivallis vadensis</name>
    <dbReference type="NCBI Taxonomy" id="172901"/>
    <lineage>
        <taxon>Bacteria</taxon>
        <taxon>Pseudomonadati</taxon>
        <taxon>Lentisphaerota</taxon>
        <taxon>Lentisphaeria</taxon>
        <taxon>Victivallales</taxon>
        <taxon>Victivallaceae</taxon>
        <taxon>Victivallis</taxon>
    </lineage>
</organism>
<feature type="region of interest" description="Disordered" evidence="1">
    <location>
        <begin position="32"/>
        <end position="52"/>
    </location>
</feature>
<sequence length="86" mass="9257">MQVLTREDVMTARKFQDAVACHANYIDMHDPDGGHGSEAGSGDACHPAEADRQAAGRGTLHLRRPCGAGLDPQSLRAVLKEQDVYL</sequence>
<reference evidence="2 3" key="1">
    <citation type="submission" date="2020-04" db="EMBL/GenBank/DDBJ databases">
        <authorList>
            <person name="Hitch T.C.A."/>
            <person name="Wylensek D."/>
            <person name="Clavel T."/>
        </authorList>
    </citation>
    <scope>NUCLEOTIDE SEQUENCE [LARGE SCALE GENOMIC DNA]</scope>
    <source>
        <strain evidence="2 3">COR2-253-APC-1A</strain>
    </source>
</reference>
<protein>
    <submittedName>
        <fullName evidence="2">Uncharacterized protein</fullName>
    </submittedName>
</protein>
<evidence type="ECO:0000313" key="2">
    <source>
        <dbReference type="EMBL" id="NMD87316.1"/>
    </source>
</evidence>
<dbReference type="RefSeq" id="WP_168962782.1">
    <property type="nucleotide sequence ID" value="NZ_JABAEW010000022.1"/>
</dbReference>
<name>A0A848B381_9BACT</name>
<accession>A0A848B381</accession>
<evidence type="ECO:0000256" key="1">
    <source>
        <dbReference type="SAM" id="MobiDB-lite"/>
    </source>
</evidence>
<evidence type="ECO:0000313" key="3">
    <source>
        <dbReference type="Proteomes" id="UP000576225"/>
    </source>
</evidence>
<dbReference type="Proteomes" id="UP000576225">
    <property type="component" value="Unassembled WGS sequence"/>
</dbReference>